<dbReference type="InterPro" id="IPR003783">
    <property type="entry name" value="Regulatory_RecX"/>
</dbReference>
<accession>A0ABS9VII7</accession>
<dbReference type="EMBL" id="JAKZHW010000001">
    <property type="protein sequence ID" value="MCH8614791.1"/>
    <property type="molecule type" value="Genomic_DNA"/>
</dbReference>
<dbReference type="InterPro" id="IPR053924">
    <property type="entry name" value="RecX_HTH_2nd"/>
</dbReference>
<evidence type="ECO:0000256" key="4">
    <source>
        <dbReference type="ARBA" id="ARBA00022490"/>
    </source>
</evidence>
<gene>
    <name evidence="6" type="ORF">LZ016_01545</name>
</gene>
<feature type="domain" description="RecX second three-helical" evidence="5">
    <location>
        <begin position="71"/>
        <end position="108"/>
    </location>
</feature>
<evidence type="ECO:0000313" key="7">
    <source>
        <dbReference type="Proteomes" id="UP001203058"/>
    </source>
</evidence>
<dbReference type="PANTHER" id="PTHR33602:SF1">
    <property type="entry name" value="REGULATORY PROTEIN RECX FAMILY PROTEIN"/>
    <property type="match status" value="1"/>
</dbReference>
<dbReference type="Gene3D" id="1.10.10.10">
    <property type="entry name" value="Winged helix-like DNA-binding domain superfamily/Winged helix DNA-binding domain"/>
    <property type="match status" value="1"/>
</dbReference>
<dbReference type="Pfam" id="PF02631">
    <property type="entry name" value="RecX_HTH2"/>
    <property type="match status" value="1"/>
</dbReference>
<evidence type="ECO:0000256" key="2">
    <source>
        <dbReference type="ARBA" id="ARBA00009695"/>
    </source>
</evidence>
<dbReference type="InterPro" id="IPR036388">
    <property type="entry name" value="WH-like_DNA-bd_sf"/>
</dbReference>
<organism evidence="6 7">
    <name type="scientific">Sphingomonas telluris</name>
    <dbReference type="NCBI Taxonomy" id="2907998"/>
    <lineage>
        <taxon>Bacteria</taxon>
        <taxon>Pseudomonadati</taxon>
        <taxon>Pseudomonadota</taxon>
        <taxon>Alphaproteobacteria</taxon>
        <taxon>Sphingomonadales</taxon>
        <taxon>Sphingomonadaceae</taxon>
        <taxon>Sphingomonas</taxon>
    </lineage>
</organism>
<evidence type="ECO:0000259" key="5">
    <source>
        <dbReference type="Pfam" id="PF02631"/>
    </source>
</evidence>
<dbReference type="RefSeq" id="WP_241445379.1">
    <property type="nucleotide sequence ID" value="NZ_JAKZHW010000001.1"/>
</dbReference>
<sequence length="183" mass="20184">MTPRNTGKPRLPLNGERLNELALTYVAKFATTRAKLASYLNRKVRERGWDGADEPPIERMVARFAETGLVDDASYALSKSRSLSERGYGTGRVRQALRAAGIEDEDAAGAKELAEESAADAALRFARRRRIGPFADSMPERKEREKALAAMVRAGHGFELSRAVVDCEPGVPPDLDDLRTKVR</sequence>
<proteinExistence type="inferred from homology"/>
<protein>
    <recommendedName>
        <fullName evidence="3">Regulatory protein RecX</fullName>
    </recommendedName>
</protein>
<dbReference type="Proteomes" id="UP001203058">
    <property type="component" value="Unassembled WGS sequence"/>
</dbReference>
<keyword evidence="4" id="KW-0963">Cytoplasm</keyword>
<keyword evidence="7" id="KW-1185">Reference proteome</keyword>
<evidence type="ECO:0000256" key="1">
    <source>
        <dbReference type="ARBA" id="ARBA00004496"/>
    </source>
</evidence>
<evidence type="ECO:0000313" key="6">
    <source>
        <dbReference type="EMBL" id="MCH8614791.1"/>
    </source>
</evidence>
<comment type="similarity">
    <text evidence="2">Belongs to the RecX family.</text>
</comment>
<comment type="subcellular location">
    <subcellularLocation>
        <location evidence="1">Cytoplasm</location>
    </subcellularLocation>
</comment>
<evidence type="ECO:0000256" key="3">
    <source>
        <dbReference type="ARBA" id="ARBA00018111"/>
    </source>
</evidence>
<reference evidence="6 7" key="1">
    <citation type="submission" date="2022-03" db="EMBL/GenBank/DDBJ databases">
        <authorList>
            <person name="Jo J.-H."/>
            <person name="Im W.-T."/>
        </authorList>
    </citation>
    <scope>NUCLEOTIDE SEQUENCE [LARGE SCALE GENOMIC DNA]</scope>
    <source>
        <strain evidence="6 7">SM33</strain>
    </source>
</reference>
<name>A0ABS9VII7_9SPHN</name>
<comment type="caution">
    <text evidence="6">The sequence shown here is derived from an EMBL/GenBank/DDBJ whole genome shotgun (WGS) entry which is preliminary data.</text>
</comment>
<dbReference type="PANTHER" id="PTHR33602">
    <property type="entry name" value="REGULATORY PROTEIN RECX FAMILY PROTEIN"/>
    <property type="match status" value="1"/>
</dbReference>